<name>A0ABS2CRL4_9MICO</name>
<gene>
    <name evidence="4" type="ORF">JQN70_19195</name>
</gene>
<feature type="compositionally biased region" description="Basic and acidic residues" evidence="1">
    <location>
        <begin position="182"/>
        <end position="197"/>
    </location>
</feature>
<dbReference type="InterPro" id="IPR005182">
    <property type="entry name" value="YdbS-like_PH"/>
</dbReference>
<evidence type="ECO:0000256" key="2">
    <source>
        <dbReference type="SAM" id="Phobius"/>
    </source>
</evidence>
<protein>
    <submittedName>
        <fullName evidence="4">PH domain-containing protein</fullName>
    </submittedName>
</protein>
<dbReference type="EMBL" id="JAFDVD010000027">
    <property type="protein sequence ID" value="MBM6402527.1"/>
    <property type="molecule type" value="Genomic_DNA"/>
</dbReference>
<keyword evidence="5" id="KW-1185">Reference proteome</keyword>
<keyword evidence="2" id="KW-0472">Membrane</keyword>
<evidence type="ECO:0000256" key="1">
    <source>
        <dbReference type="SAM" id="MobiDB-lite"/>
    </source>
</evidence>
<feature type="domain" description="YdbS-like PH" evidence="3">
    <location>
        <begin position="102"/>
        <end position="173"/>
    </location>
</feature>
<feature type="region of interest" description="Disordered" evidence="1">
    <location>
        <begin position="178"/>
        <end position="273"/>
    </location>
</feature>
<dbReference type="PANTHER" id="PTHR37938:SF1">
    <property type="entry name" value="BLL0215 PROTEIN"/>
    <property type="match status" value="1"/>
</dbReference>
<feature type="compositionally biased region" description="Polar residues" evidence="1">
    <location>
        <begin position="249"/>
        <end position="262"/>
    </location>
</feature>
<evidence type="ECO:0000313" key="5">
    <source>
        <dbReference type="Proteomes" id="UP001430172"/>
    </source>
</evidence>
<dbReference type="RefSeq" id="WP_204132999.1">
    <property type="nucleotide sequence ID" value="NZ_JAFDVD010000027.1"/>
</dbReference>
<dbReference type="PANTHER" id="PTHR37938">
    <property type="entry name" value="BLL0215 PROTEIN"/>
    <property type="match status" value="1"/>
</dbReference>
<keyword evidence="2" id="KW-1133">Transmembrane helix</keyword>
<evidence type="ECO:0000313" key="4">
    <source>
        <dbReference type="EMBL" id="MBM6402527.1"/>
    </source>
</evidence>
<reference evidence="4" key="1">
    <citation type="submission" date="2021-02" db="EMBL/GenBank/DDBJ databases">
        <title>Phycicoccus sp. MQZ13P-5T, whole genome shotgun sequence.</title>
        <authorList>
            <person name="Tuo L."/>
        </authorList>
    </citation>
    <scope>NUCLEOTIDE SEQUENCE</scope>
    <source>
        <strain evidence="4">MQZ13P-5</strain>
    </source>
</reference>
<feature type="transmembrane region" description="Helical" evidence="2">
    <location>
        <begin position="74"/>
        <end position="95"/>
    </location>
</feature>
<evidence type="ECO:0000259" key="3">
    <source>
        <dbReference type="Pfam" id="PF03703"/>
    </source>
</evidence>
<dbReference type="Pfam" id="PF03703">
    <property type="entry name" value="bPH_2"/>
    <property type="match status" value="1"/>
</dbReference>
<comment type="caution">
    <text evidence="4">The sequence shown here is derived from an EMBL/GenBank/DDBJ whole genome shotgun (WGS) entry which is preliminary data.</text>
</comment>
<accession>A0ABS2CRL4</accession>
<feature type="transmembrane region" description="Helical" evidence="2">
    <location>
        <begin position="50"/>
        <end position="68"/>
    </location>
</feature>
<keyword evidence="2" id="KW-0812">Transmembrane</keyword>
<dbReference type="Proteomes" id="UP001430172">
    <property type="component" value="Unassembled WGS sequence"/>
</dbReference>
<organism evidence="4 5">
    <name type="scientific">Phycicoccus sonneratiae</name>
    <dbReference type="NCBI Taxonomy" id="2807628"/>
    <lineage>
        <taxon>Bacteria</taxon>
        <taxon>Bacillati</taxon>
        <taxon>Actinomycetota</taxon>
        <taxon>Actinomycetes</taxon>
        <taxon>Micrococcales</taxon>
        <taxon>Intrasporangiaceae</taxon>
        <taxon>Phycicoccus</taxon>
    </lineage>
</organism>
<sequence length="306" mass="34408">MPRVHAVTDGTPDSVEDDLAVMPGRVRNSLLRQLAEGERIVIRTRQHPSVLVRHLLWPVLAGWLWWWLVVDVKAAPRLIDLVFVGFLVGLARLGWTELQRRYRWFVATNKRILIHEGVLSLSVPMMRLTKVTDMTYHRSFVGELLGFGTIVIESAGQQQAIRELTHIPEPDEVNAALNSEIFGEKPRTKRRDADRPWPKLPRRSRRREDPPDDGDGGPPRGRGPGPAPRDDGPGTGGVDVSPAGHPTMPRTSPETWYRSSNLGPLGRLGDTGEIPVVRAEDLREDDARAIPLFPPREWVDEQHPGR</sequence>
<proteinExistence type="predicted"/>